<feature type="compositionally biased region" description="Basic and acidic residues" evidence="1">
    <location>
        <begin position="203"/>
        <end position="219"/>
    </location>
</feature>
<keyword evidence="4" id="KW-1185">Reference proteome</keyword>
<keyword evidence="2" id="KW-0732">Signal</keyword>
<evidence type="ECO:0000256" key="2">
    <source>
        <dbReference type="SAM" id="SignalP"/>
    </source>
</evidence>
<proteinExistence type="predicted"/>
<name>A0AA39VJT1_ACESA</name>
<feature type="chain" id="PRO_5041213091" evidence="2">
    <location>
        <begin position="23"/>
        <end position="254"/>
    </location>
</feature>
<evidence type="ECO:0000313" key="4">
    <source>
        <dbReference type="Proteomes" id="UP001168877"/>
    </source>
</evidence>
<evidence type="ECO:0000313" key="3">
    <source>
        <dbReference type="EMBL" id="KAK0588039.1"/>
    </source>
</evidence>
<feature type="signal peptide" evidence="2">
    <location>
        <begin position="1"/>
        <end position="22"/>
    </location>
</feature>
<organism evidence="3 4">
    <name type="scientific">Acer saccharum</name>
    <name type="common">Sugar maple</name>
    <dbReference type="NCBI Taxonomy" id="4024"/>
    <lineage>
        <taxon>Eukaryota</taxon>
        <taxon>Viridiplantae</taxon>
        <taxon>Streptophyta</taxon>
        <taxon>Embryophyta</taxon>
        <taxon>Tracheophyta</taxon>
        <taxon>Spermatophyta</taxon>
        <taxon>Magnoliopsida</taxon>
        <taxon>eudicotyledons</taxon>
        <taxon>Gunneridae</taxon>
        <taxon>Pentapetalae</taxon>
        <taxon>rosids</taxon>
        <taxon>malvids</taxon>
        <taxon>Sapindales</taxon>
        <taxon>Sapindaceae</taxon>
        <taxon>Hippocastanoideae</taxon>
        <taxon>Acereae</taxon>
        <taxon>Acer</taxon>
    </lineage>
</organism>
<reference evidence="3" key="1">
    <citation type="journal article" date="2022" name="Plant J.">
        <title>Strategies of tolerance reflected in two North American maple genomes.</title>
        <authorList>
            <person name="McEvoy S.L."/>
            <person name="Sezen U.U."/>
            <person name="Trouern-Trend A."/>
            <person name="McMahon S.M."/>
            <person name="Schaberg P.G."/>
            <person name="Yang J."/>
            <person name="Wegrzyn J.L."/>
            <person name="Swenson N.G."/>
        </authorList>
    </citation>
    <scope>NUCLEOTIDE SEQUENCE</scope>
    <source>
        <strain evidence="3">NS2018</strain>
    </source>
</reference>
<sequence length="254" mass="29417">MARLAVTVTVTVFFFVIALSHARIPADLTGNDVTKNDLWVDLTESVPKTATNMIFLPSDKSESEPAGVEVKHAVNEPDPDSDSSESKISTASFEPVTVINFRPINRQFPRRPSFLFRHRRPCRHHAMRKPWGQGRREVSYGNDMLTTASDGSGDNKAERLRWYRGDGKLKVRQIPARWVNFHDGDVPKFGFRHEADDQLSVMKRPEDDEFKRPRHDDHGHHHHHHHHHHDEEEGEEHEHKGGFLKKIRKFLTHF</sequence>
<dbReference type="AlphaFoldDB" id="A0AA39VJT1"/>
<reference evidence="3" key="2">
    <citation type="submission" date="2023-06" db="EMBL/GenBank/DDBJ databases">
        <authorList>
            <person name="Swenson N.G."/>
            <person name="Wegrzyn J.L."/>
            <person name="Mcevoy S.L."/>
        </authorList>
    </citation>
    <scope>NUCLEOTIDE SEQUENCE</scope>
    <source>
        <strain evidence="3">NS2018</strain>
        <tissue evidence="3">Leaf</tissue>
    </source>
</reference>
<dbReference type="Proteomes" id="UP001168877">
    <property type="component" value="Unassembled WGS sequence"/>
</dbReference>
<evidence type="ECO:0000256" key="1">
    <source>
        <dbReference type="SAM" id="MobiDB-lite"/>
    </source>
</evidence>
<gene>
    <name evidence="3" type="ORF">LWI29_033266</name>
</gene>
<comment type="caution">
    <text evidence="3">The sequence shown here is derived from an EMBL/GenBank/DDBJ whole genome shotgun (WGS) entry which is preliminary data.</text>
</comment>
<feature type="region of interest" description="Disordered" evidence="1">
    <location>
        <begin position="58"/>
        <end position="89"/>
    </location>
</feature>
<dbReference type="EMBL" id="JAUESC010000382">
    <property type="protein sequence ID" value="KAK0588039.1"/>
    <property type="molecule type" value="Genomic_DNA"/>
</dbReference>
<accession>A0AA39VJT1</accession>
<feature type="region of interest" description="Disordered" evidence="1">
    <location>
        <begin position="197"/>
        <end position="240"/>
    </location>
</feature>
<feature type="compositionally biased region" description="Basic and acidic residues" evidence="1">
    <location>
        <begin position="59"/>
        <end position="75"/>
    </location>
</feature>
<protein>
    <submittedName>
        <fullName evidence="3">Uncharacterized protein</fullName>
    </submittedName>
</protein>